<dbReference type="EMBL" id="JAEPRA010000001">
    <property type="protein sequence ID" value="KAG2188750.1"/>
    <property type="molecule type" value="Genomic_DNA"/>
</dbReference>
<dbReference type="SUPFAM" id="SSF56219">
    <property type="entry name" value="DNase I-like"/>
    <property type="match status" value="1"/>
</dbReference>
<proteinExistence type="predicted"/>
<sequence length="382" mass="44648">MPNLPSPGELLIYDYRGEFQLYPNKAIKVLQWNVERNYKSDEIIETIKRLDPDIAIIQEIDINCKRSGNIDHMEKMCKELRLKGGFVAEFFELESPIRQDRDQVSYGQSHIFLKTQLTTAFQGGGVHGNAIFSKFDMEFRVVDHKHHPFDWEKDGDALREPRVGRRYSLAAHVKHDGLPPMLCYCVHLEVFCGIIGRVSAFSDILKDSRENWTTIPHQMIFGDLNTMAHSIARLSPKYARDRYRFLSLGKQESQWWNDNVFGWQDTDGPLNLKLYFYGYNWLYRFYKWYCQLVYGKIINPIWPCFSGFPQEVLREARNPGFTDCWPSNMTTLTNYSGLFKARLDWTLTSSNFDVIEMEIGNSDYAASDHAYLMVHIRPRQTG</sequence>
<name>A0A8H7UML1_9FUNG</name>
<comment type="caution">
    <text evidence="2">The sequence shown here is derived from an EMBL/GenBank/DDBJ whole genome shotgun (WGS) entry which is preliminary data.</text>
</comment>
<evidence type="ECO:0000313" key="2">
    <source>
        <dbReference type="EMBL" id="KAG2188750.1"/>
    </source>
</evidence>
<keyword evidence="3" id="KW-1185">Reference proteome</keyword>
<accession>A0A8H7UML1</accession>
<protein>
    <recommendedName>
        <fullName evidence="1">Endonuclease/exonuclease/phosphatase domain-containing protein</fullName>
    </recommendedName>
</protein>
<dbReference type="OrthoDB" id="200415at2759"/>
<dbReference type="InterPro" id="IPR005135">
    <property type="entry name" value="Endo/exonuclease/phosphatase"/>
</dbReference>
<dbReference type="InterPro" id="IPR036691">
    <property type="entry name" value="Endo/exonu/phosph_ase_sf"/>
</dbReference>
<evidence type="ECO:0000259" key="1">
    <source>
        <dbReference type="Pfam" id="PF03372"/>
    </source>
</evidence>
<dbReference type="Proteomes" id="UP000612746">
    <property type="component" value="Unassembled WGS sequence"/>
</dbReference>
<reference evidence="2" key="1">
    <citation type="submission" date="2020-12" db="EMBL/GenBank/DDBJ databases">
        <title>Metabolic potential, ecology and presence of endohyphal bacteria is reflected in genomic diversity of Mucoromycotina.</title>
        <authorList>
            <person name="Muszewska A."/>
            <person name="Okrasinska A."/>
            <person name="Steczkiewicz K."/>
            <person name="Drgas O."/>
            <person name="Orlowska M."/>
            <person name="Perlinska-Lenart U."/>
            <person name="Aleksandrzak-Piekarczyk T."/>
            <person name="Szatraj K."/>
            <person name="Zielenkiewicz U."/>
            <person name="Pilsyk S."/>
            <person name="Malc E."/>
            <person name="Mieczkowski P."/>
            <person name="Kruszewska J.S."/>
            <person name="Biernat P."/>
            <person name="Pawlowska J."/>
        </authorList>
    </citation>
    <scope>NUCLEOTIDE SEQUENCE</scope>
    <source>
        <strain evidence="2">WA0000051536</strain>
    </source>
</reference>
<gene>
    <name evidence="2" type="ORF">INT44_003889</name>
</gene>
<dbReference type="AlphaFoldDB" id="A0A8H7UML1"/>
<feature type="domain" description="Endonuclease/exonuclease/phosphatase" evidence="1">
    <location>
        <begin position="30"/>
        <end position="369"/>
    </location>
</feature>
<dbReference type="Gene3D" id="3.60.10.10">
    <property type="entry name" value="Endonuclease/exonuclease/phosphatase"/>
    <property type="match status" value="2"/>
</dbReference>
<evidence type="ECO:0000313" key="3">
    <source>
        <dbReference type="Proteomes" id="UP000612746"/>
    </source>
</evidence>
<dbReference type="Pfam" id="PF03372">
    <property type="entry name" value="Exo_endo_phos"/>
    <property type="match status" value="1"/>
</dbReference>
<organism evidence="2 3">
    <name type="scientific">Umbelopsis vinacea</name>
    <dbReference type="NCBI Taxonomy" id="44442"/>
    <lineage>
        <taxon>Eukaryota</taxon>
        <taxon>Fungi</taxon>
        <taxon>Fungi incertae sedis</taxon>
        <taxon>Mucoromycota</taxon>
        <taxon>Mucoromycotina</taxon>
        <taxon>Umbelopsidomycetes</taxon>
        <taxon>Umbelopsidales</taxon>
        <taxon>Umbelopsidaceae</taxon>
        <taxon>Umbelopsis</taxon>
    </lineage>
</organism>
<dbReference type="GO" id="GO:0003824">
    <property type="term" value="F:catalytic activity"/>
    <property type="evidence" value="ECO:0007669"/>
    <property type="project" value="InterPro"/>
</dbReference>